<keyword evidence="2" id="KW-1185">Reference proteome</keyword>
<protein>
    <submittedName>
        <fullName evidence="1">Uncharacterized protein</fullName>
    </submittedName>
</protein>
<proteinExistence type="predicted"/>
<evidence type="ECO:0000313" key="2">
    <source>
        <dbReference type="Proteomes" id="UP001209878"/>
    </source>
</evidence>
<dbReference type="Proteomes" id="UP001209878">
    <property type="component" value="Unassembled WGS sequence"/>
</dbReference>
<name>A0AAD9KKE2_RIDPI</name>
<comment type="caution">
    <text evidence="1">The sequence shown here is derived from an EMBL/GenBank/DDBJ whole genome shotgun (WGS) entry which is preliminary data.</text>
</comment>
<gene>
    <name evidence="1" type="ORF">NP493_928g01032</name>
</gene>
<sequence>MIDFIITRCRDKMDIHCTRAMLGANCWADHQLLSSKMAFRIRQKHNRHGTSKPTNLNTSKLNTISRMESCEQEMDSALAQWEEK</sequence>
<reference evidence="1" key="1">
    <citation type="journal article" date="2023" name="Mol. Biol. Evol.">
        <title>Third-Generation Sequencing Reveals the Adaptive Role of the Epigenome in Three Deep-Sea Polychaetes.</title>
        <authorList>
            <person name="Perez M."/>
            <person name="Aroh O."/>
            <person name="Sun Y."/>
            <person name="Lan Y."/>
            <person name="Juniper S.K."/>
            <person name="Young C.R."/>
            <person name="Angers B."/>
            <person name="Qian P.Y."/>
        </authorList>
    </citation>
    <scope>NUCLEOTIDE SEQUENCE</scope>
    <source>
        <strain evidence="1">R07B-5</strain>
    </source>
</reference>
<organism evidence="1 2">
    <name type="scientific">Ridgeia piscesae</name>
    <name type="common">Tubeworm</name>
    <dbReference type="NCBI Taxonomy" id="27915"/>
    <lineage>
        <taxon>Eukaryota</taxon>
        <taxon>Metazoa</taxon>
        <taxon>Spiralia</taxon>
        <taxon>Lophotrochozoa</taxon>
        <taxon>Annelida</taxon>
        <taxon>Polychaeta</taxon>
        <taxon>Sedentaria</taxon>
        <taxon>Canalipalpata</taxon>
        <taxon>Sabellida</taxon>
        <taxon>Siboglinidae</taxon>
        <taxon>Ridgeia</taxon>
    </lineage>
</organism>
<evidence type="ECO:0000313" key="1">
    <source>
        <dbReference type="EMBL" id="KAK2172805.1"/>
    </source>
</evidence>
<dbReference type="AlphaFoldDB" id="A0AAD9KKE2"/>
<accession>A0AAD9KKE2</accession>
<dbReference type="EMBL" id="JAODUO010000927">
    <property type="protein sequence ID" value="KAK2172805.1"/>
    <property type="molecule type" value="Genomic_DNA"/>
</dbReference>